<accession>A0A081K7G3</accession>
<feature type="region of interest" description="Disordered" evidence="6">
    <location>
        <begin position="478"/>
        <end position="497"/>
    </location>
</feature>
<keyword evidence="2 5" id="KW-0645">Protease</keyword>
<dbReference type="SUPFAM" id="SSF50156">
    <property type="entry name" value="PDZ domain-like"/>
    <property type="match status" value="1"/>
</dbReference>
<dbReference type="GO" id="GO:0004175">
    <property type="term" value="F:endopeptidase activity"/>
    <property type="evidence" value="ECO:0007669"/>
    <property type="project" value="TreeGrafter"/>
</dbReference>
<keyword evidence="3 5" id="KW-0378">Hydrolase</keyword>
<dbReference type="InterPro" id="IPR029045">
    <property type="entry name" value="ClpP/crotonase-like_dom_sf"/>
</dbReference>
<dbReference type="InterPro" id="IPR001478">
    <property type="entry name" value="PDZ"/>
</dbReference>
<dbReference type="AlphaFoldDB" id="A0A081K7G3"/>
<dbReference type="GO" id="GO:0007165">
    <property type="term" value="P:signal transduction"/>
    <property type="evidence" value="ECO:0007669"/>
    <property type="project" value="TreeGrafter"/>
</dbReference>
<reference evidence="9 10" key="1">
    <citation type="submission" date="2014-06" db="EMBL/GenBank/DDBJ databases">
        <title>Whole Genome Sequences of Three Symbiotic Endozoicomonas Bacteria.</title>
        <authorList>
            <person name="Neave M.J."/>
            <person name="Apprill A."/>
            <person name="Voolstra C.R."/>
        </authorList>
    </citation>
    <scope>NUCLEOTIDE SEQUENCE [LARGE SCALE GENOMIC DNA]</scope>
    <source>
        <strain evidence="9 10">DSM 22380</strain>
    </source>
</reference>
<feature type="region of interest" description="Disordered" evidence="6">
    <location>
        <begin position="425"/>
        <end position="447"/>
    </location>
</feature>
<evidence type="ECO:0000256" key="4">
    <source>
        <dbReference type="ARBA" id="ARBA00022825"/>
    </source>
</evidence>
<dbReference type="SUPFAM" id="SSF52096">
    <property type="entry name" value="ClpP/crotonase"/>
    <property type="match status" value="1"/>
</dbReference>
<sequence length="497" mass="53617">MNLIFNLNRLFKASSLALATSLALNGWADTVGQEPQALEIPVTGNTGQAPVELEAEHSQEEKEELKGRLPLDELRTFTEVMERIKKAYVEEVDDRTLLENAIQGMLSGLDPHSAYLKPDDFKELEENTSGEFGGLGIEVGMEDGFIKVVSPIDDTPASKAGVQAGDLIIKLDDVSVKGMNLGESVDKMRGKAGTPIKLTIVREGEEKPLEISLERAVIKVQSVKAKNLEPGYGYIRVSQFQADTGKELVDTLKELKKDQKDGKLHGLVLDLRNNPGGVLQAAVGVTDAFISEGLIVYTEGRIPNSELRFNATADDPSQGVPLVVLINGGSASASEIVAGALQDHNRAVLMGTESFGKGSVQTVLPLSVDSAKGLKLTTALYYTPNGRSIQAEGIKPDIVVQRAKVTPIDAPQQYKEADLQRHLSNGNKEDQGTLSQKQSEASSNARKAEKEIANMLAQDYQLNQALNVLKGMHINAVTAGKSEEKKTAALKPMKTKP</sequence>
<proteinExistence type="inferred from homology"/>
<evidence type="ECO:0000256" key="6">
    <source>
        <dbReference type="SAM" id="MobiDB-lite"/>
    </source>
</evidence>
<dbReference type="Gene3D" id="3.90.226.10">
    <property type="entry name" value="2-enoyl-CoA Hydratase, Chain A, domain 1"/>
    <property type="match status" value="1"/>
</dbReference>
<dbReference type="CDD" id="cd07560">
    <property type="entry name" value="Peptidase_S41_CPP"/>
    <property type="match status" value="1"/>
</dbReference>
<dbReference type="Gene3D" id="3.30.750.44">
    <property type="match status" value="1"/>
</dbReference>
<dbReference type="Pfam" id="PF22694">
    <property type="entry name" value="CtpB_N-like"/>
    <property type="match status" value="1"/>
</dbReference>
<dbReference type="SMART" id="SM00228">
    <property type="entry name" value="PDZ"/>
    <property type="match status" value="1"/>
</dbReference>
<dbReference type="NCBIfam" id="TIGR00225">
    <property type="entry name" value="prc"/>
    <property type="match status" value="1"/>
</dbReference>
<feature type="domain" description="PDZ" evidence="8">
    <location>
        <begin position="121"/>
        <end position="189"/>
    </location>
</feature>
<evidence type="ECO:0000313" key="9">
    <source>
        <dbReference type="EMBL" id="KEI70089.1"/>
    </source>
</evidence>
<evidence type="ECO:0000256" key="3">
    <source>
        <dbReference type="ARBA" id="ARBA00022801"/>
    </source>
</evidence>
<keyword evidence="10" id="KW-1185">Reference proteome</keyword>
<dbReference type="Proteomes" id="UP000027997">
    <property type="component" value="Unassembled WGS sequence"/>
</dbReference>
<evidence type="ECO:0000256" key="7">
    <source>
        <dbReference type="SAM" id="SignalP"/>
    </source>
</evidence>
<feature type="compositionally biased region" description="Polar residues" evidence="6">
    <location>
        <begin position="432"/>
        <end position="445"/>
    </location>
</feature>
<dbReference type="EMBL" id="JOJP01000001">
    <property type="protein sequence ID" value="KEI70089.1"/>
    <property type="molecule type" value="Genomic_DNA"/>
</dbReference>
<protein>
    <submittedName>
        <fullName evidence="9">Peptidase S41</fullName>
    </submittedName>
</protein>
<evidence type="ECO:0000313" key="10">
    <source>
        <dbReference type="Proteomes" id="UP000027997"/>
    </source>
</evidence>
<dbReference type="InterPro" id="IPR004447">
    <property type="entry name" value="Peptidase_S41A"/>
</dbReference>
<dbReference type="GO" id="GO:0006508">
    <property type="term" value="P:proteolysis"/>
    <property type="evidence" value="ECO:0007669"/>
    <property type="project" value="UniProtKB-KW"/>
</dbReference>
<dbReference type="Gene3D" id="2.30.42.10">
    <property type="match status" value="1"/>
</dbReference>
<dbReference type="InterPro" id="IPR055210">
    <property type="entry name" value="CtpA/B_N"/>
</dbReference>
<dbReference type="PANTHER" id="PTHR32060:SF30">
    <property type="entry name" value="CARBOXY-TERMINAL PROCESSING PROTEASE CTPA"/>
    <property type="match status" value="1"/>
</dbReference>
<dbReference type="eggNOG" id="COG0793">
    <property type="taxonomic scope" value="Bacteria"/>
</dbReference>
<comment type="similarity">
    <text evidence="1 5">Belongs to the peptidase S41A family.</text>
</comment>
<dbReference type="PANTHER" id="PTHR32060">
    <property type="entry name" value="TAIL-SPECIFIC PROTEASE"/>
    <property type="match status" value="1"/>
</dbReference>
<dbReference type="FunFam" id="2.30.42.10:FF:000063">
    <property type="entry name" value="Peptidase, S41 family"/>
    <property type="match status" value="1"/>
</dbReference>
<evidence type="ECO:0000259" key="8">
    <source>
        <dbReference type="PROSITE" id="PS50106"/>
    </source>
</evidence>
<dbReference type="SMART" id="SM00245">
    <property type="entry name" value="TSPc"/>
    <property type="match status" value="1"/>
</dbReference>
<dbReference type="STRING" id="305900.GV64_04410"/>
<keyword evidence="4 5" id="KW-0720">Serine protease</keyword>
<dbReference type="RefSeq" id="WP_020584172.1">
    <property type="nucleotide sequence ID" value="NZ_JOJP01000001.1"/>
</dbReference>
<comment type="caution">
    <text evidence="9">The sequence shown here is derived from an EMBL/GenBank/DDBJ whole genome shotgun (WGS) entry which is preliminary data.</text>
</comment>
<dbReference type="CDD" id="cd06782">
    <property type="entry name" value="cpPDZ_CPP-like"/>
    <property type="match status" value="1"/>
</dbReference>
<dbReference type="PROSITE" id="PS50106">
    <property type="entry name" value="PDZ"/>
    <property type="match status" value="1"/>
</dbReference>
<dbReference type="GO" id="GO:0008236">
    <property type="term" value="F:serine-type peptidase activity"/>
    <property type="evidence" value="ECO:0007669"/>
    <property type="project" value="UniProtKB-KW"/>
</dbReference>
<dbReference type="Pfam" id="PF03572">
    <property type="entry name" value="Peptidase_S41"/>
    <property type="match status" value="1"/>
</dbReference>
<evidence type="ECO:0000256" key="1">
    <source>
        <dbReference type="ARBA" id="ARBA00009179"/>
    </source>
</evidence>
<keyword evidence="7" id="KW-0732">Signal</keyword>
<organism evidence="9 10">
    <name type="scientific">Endozoicomonas elysicola</name>
    <dbReference type="NCBI Taxonomy" id="305900"/>
    <lineage>
        <taxon>Bacteria</taxon>
        <taxon>Pseudomonadati</taxon>
        <taxon>Pseudomonadota</taxon>
        <taxon>Gammaproteobacteria</taxon>
        <taxon>Oceanospirillales</taxon>
        <taxon>Endozoicomonadaceae</taxon>
        <taxon>Endozoicomonas</taxon>
    </lineage>
</organism>
<dbReference type="GO" id="GO:0030288">
    <property type="term" value="C:outer membrane-bounded periplasmic space"/>
    <property type="evidence" value="ECO:0007669"/>
    <property type="project" value="TreeGrafter"/>
</dbReference>
<dbReference type="InterPro" id="IPR036034">
    <property type="entry name" value="PDZ_sf"/>
</dbReference>
<feature type="signal peptide" evidence="7">
    <location>
        <begin position="1"/>
        <end position="28"/>
    </location>
</feature>
<gene>
    <name evidence="9" type="ORF">GV64_04410</name>
</gene>
<dbReference type="Pfam" id="PF13180">
    <property type="entry name" value="PDZ_2"/>
    <property type="match status" value="1"/>
</dbReference>
<feature type="chain" id="PRO_5001758643" evidence="7">
    <location>
        <begin position="29"/>
        <end position="497"/>
    </location>
</feature>
<evidence type="ECO:0000256" key="5">
    <source>
        <dbReference type="RuleBase" id="RU004404"/>
    </source>
</evidence>
<dbReference type="FunFam" id="3.90.226.10:FF:000029">
    <property type="entry name" value="Peptidase, S41 family"/>
    <property type="match status" value="1"/>
</dbReference>
<evidence type="ECO:0000256" key="2">
    <source>
        <dbReference type="ARBA" id="ARBA00022670"/>
    </source>
</evidence>
<name>A0A081K7G3_9GAMM</name>
<dbReference type="InterPro" id="IPR005151">
    <property type="entry name" value="Tail-specific_protease"/>
</dbReference>